<evidence type="ECO:0000313" key="2">
    <source>
        <dbReference type="EMBL" id="CAK0904654.1"/>
    </source>
</evidence>
<sequence length="119" mass="12830">MVQARLLCLANPWLWRSWSLPLGLGVLRPKCVAWRKSFGIWCRRLLAKLGRLATSSTAPCAPIRFLSLWYWGRATAPAFARGASGYGGGVLTKIYQRGQVGVGSVAPSGSSARARSGLP</sequence>
<gene>
    <name evidence="2" type="ORF">PCOR1329_LOCUS80607</name>
</gene>
<evidence type="ECO:0008006" key="4">
    <source>
        <dbReference type="Google" id="ProtNLM"/>
    </source>
</evidence>
<evidence type="ECO:0000313" key="3">
    <source>
        <dbReference type="Proteomes" id="UP001189429"/>
    </source>
</evidence>
<feature type="chain" id="PRO_5045276549" description="Secreted protein" evidence="1">
    <location>
        <begin position="20"/>
        <end position="119"/>
    </location>
</feature>
<evidence type="ECO:0000256" key="1">
    <source>
        <dbReference type="SAM" id="SignalP"/>
    </source>
</evidence>
<comment type="caution">
    <text evidence="2">The sequence shown here is derived from an EMBL/GenBank/DDBJ whole genome shotgun (WGS) entry which is preliminary data.</text>
</comment>
<reference evidence="2" key="1">
    <citation type="submission" date="2023-10" db="EMBL/GenBank/DDBJ databases">
        <authorList>
            <person name="Chen Y."/>
            <person name="Shah S."/>
            <person name="Dougan E. K."/>
            <person name="Thang M."/>
            <person name="Chan C."/>
        </authorList>
    </citation>
    <scope>NUCLEOTIDE SEQUENCE [LARGE SCALE GENOMIC DNA]</scope>
</reference>
<name>A0ABN9XX42_9DINO</name>
<keyword evidence="3" id="KW-1185">Reference proteome</keyword>
<keyword evidence="1" id="KW-0732">Signal</keyword>
<dbReference type="Proteomes" id="UP001189429">
    <property type="component" value="Unassembled WGS sequence"/>
</dbReference>
<accession>A0ABN9XX42</accession>
<protein>
    <recommendedName>
        <fullName evidence="4">Secreted protein</fullName>
    </recommendedName>
</protein>
<feature type="signal peptide" evidence="1">
    <location>
        <begin position="1"/>
        <end position="19"/>
    </location>
</feature>
<organism evidence="2 3">
    <name type="scientific">Prorocentrum cordatum</name>
    <dbReference type="NCBI Taxonomy" id="2364126"/>
    <lineage>
        <taxon>Eukaryota</taxon>
        <taxon>Sar</taxon>
        <taxon>Alveolata</taxon>
        <taxon>Dinophyceae</taxon>
        <taxon>Prorocentrales</taxon>
        <taxon>Prorocentraceae</taxon>
        <taxon>Prorocentrum</taxon>
    </lineage>
</organism>
<dbReference type="EMBL" id="CAUYUJ010021436">
    <property type="protein sequence ID" value="CAK0904654.1"/>
    <property type="molecule type" value="Genomic_DNA"/>
</dbReference>
<proteinExistence type="predicted"/>